<dbReference type="PATRIC" id="fig|1469144.10.peg.3984"/>
<keyword evidence="2" id="KW-0472">Membrane</keyword>
<keyword evidence="2" id="KW-1133">Transmembrane helix</keyword>
<dbReference type="EMBL" id="LAXD01000001">
    <property type="protein sequence ID" value="KWX02668.1"/>
    <property type="molecule type" value="Genomic_DNA"/>
</dbReference>
<feature type="transmembrane region" description="Helical" evidence="2">
    <location>
        <begin position="361"/>
        <end position="381"/>
    </location>
</feature>
<keyword evidence="2" id="KW-0812">Transmembrane</keyword>
<dbReference type="AlphaFoldDB" id="A0A132MXN5"/>
<organism evidence="3 4">
    <name type="scientific">Carbonactinospora thermoautotrophica</name>
    <dbReference type="NCBI Taxonomy" id="1469144"/>
    <lineage>
        <taxon>Bacteria</taxon>
        <taxon>Bacillati</taxon>
        <taxon>Actinomycetota</taxon>
        <taxon>Actinomycetes</taxon>
        <taxon>Kitasatosporales</taxon>
        <taxon>Carbonactinosporaceae</taxon>
        <taxon>Carbonactinospora</taxon>
    </lineage>
</organism>
<evidence type="ECO:0000256" key="1">
    <source>
        <dbReference type="SAM" id="MobiDB-lite"/>
    </source>
</evidence>
<feature type="region of interest" description="Disordered" evidence="1">
    <location>
        <begin position="385"/>
        <end position="404"/>
    </location>
</feature>
<sequence>MGLVREIHESLLDLDFGGRLDPRVHQGWWVLLDTAARREDVIDFITANPSMVITLIGDDAVPWDPALRMTAFYVTWQVFRRSGLVAEQNALLGALEVPNGEVHPLGPYGGMRLIRAFRALLTANLAGASEPQLREAFEDASRIVRMYPQVLAFNRLRRSVGTALLEALGEEEQHSEYAQAVLRAVREDFVREHEADPRWLTPQLRAEALAAEARLLCLPLVEDYDQAMRLIAEARRLDRRSEDESQAQLQARLVAYEQQMLLVRSLRRVRDVEQVLTRKLEERGQATAAALVETQEEYRRESIQLLGLLAAVIALITSVAGNRGDGGLGVLLLQTLATGGVILLTFALFPLIVQGPSRHRWLAAAAGAALLVASVILFTQAPQEAQYAPDGPSPTPQRSSGLRL</sequence>
<protein>
    <submittedName>
        <fullName evidence="3">Uncharacterized protein</fullName>
    </submittedName>
</protein>
<comment type="caution">
    <text evidence="3">The sequence shown here is derived from an EMBL/GenBank/DDBJ whole genome shotgun (WGS) entry which is preliminary data.</text>
</comment>
<feature type="transmembrane region" description="Helical" evidence="2">
    <location>
        <begin position="327"/>
        <end position="349"/>
    </location>
</feature>
<gene>
    <name evidence="3" type="ORF">LI90_3711</name>
</gene>
<dbReference type="Proteomes" id="UP000070188">
    <property type="component" value="Unassembled WGS sequence"/>
</dbReference>
<evidence type="ECO:0000313" key="3">
    <source>
        <dbReference type="EMBL" id="KWX02668.1"/>
    </source>
</evidence>
<name>A0A132MXN5_9ACTN</name>
<reference evidence="4" key="1">
    <citation type="submission" date="2015-04" db="EMBL/GenBank/DDBJ databases">
        <title>Physiological reanalysis, assessment of diazotrophy, and genome sequences of multiple isolates of Streptomyces thermoautotrophicus.</title>
        <authorList>
            <person name="MacKellar D.C."/>
            <person name="Lieber L."/>
            <person name="Norman J."/>
            <person name="Bolger A."/>
            <person name="Tobin C."/>
            <person name="Murray J.W."/>
            <person name="Chang R."/>
            <person name="Ford T."/>
            <person name="Nguyen P.Q."/>
            <person name="Woodward J."/>
            <person name="Permingeat H."/>
            <person name="Joshi N.S."/>
            <person name="Silver P.A."/>
            <person name="Usadel B."/>
            <person name="Rutherford A.W."/>
            <person name="Friesen M."/>
            <person name="Prell J."/>
        </authorList>
    </citation>
    <scope>NUCLEOTIDE SEQUENCE [LARGE SCALE GENOMIC DNA]</scope>
    <source>
        <strain evidence="4">H1</strain>
    </source>
</reference>
<accession>A0A132MXN5</accession>
<proteinExistence type="predicted"/>
<feature type="transmembrane region" description="Helical" evidence="2">
    <location>
        <begin position="303"/>
        <end position="321"/>
    </location>
</feature>
<evidence type="ECO:0000256" key="2">
    <source>
        <dbReference type="SAM" id="Phobius"/>
    </source>
</evidence>
<keyword evidence="4" id="KW-1185">Reference proteome</keyword>
<evidence type="ECO:0000313" key="4">
    <source>
        <dbReference type="Proteomes" id="UP000070188"/>
    </source>
</evidence>